<proteinExistence type="predicted"/>
<feature type="transmembrane region" description="Helical" evidence="1">
    <location>
        <begin position="88"/>
        <end position="121"/>
    </location>
</feature>
<dbReference type="InterPro" id="IPR006976">
    <property type="entry name" value="VanZ-like"/>
</dbReference>
<protein>
    <submittedName>
        <fullName evidence="3">VanZ family protein</fullName>
    </submittedName>
</protein>
<feature type="transmembrane region" description="Helical" evidence="1">
    <location>
        <begin position="6"/>
        <end position="26"/>
    </location>
</feature>
<dbReference type="NCBIfam" id="NF037970">
    <property type="entry name" value="vanZ_1"/>
    <property type="match status" value="1"/>
</dbReference>
<gene>
    <name evidence="3" type="ORF">GC097_12770</name>
</gene>
<name>A0ABX1ZQ36_9BACL</name>
<feature type="transmembrane region" description="Helical" evidence="1">
    <location>
        <begin position="141"/>
        <end position="161"/>
    </location>
</feature>
<evidence type="ECO:0000313" key="3">
    <source>
        <dbReference type="EMBL" id="NOV00889.1"/>
    </source>
</evidence>
<feature type="domain" description="VanZ-like" evidence="2">
    <location>
        <begin position="13"/>
        <end position="156"/>
    </location>
</feature>
<evidence type="ECO:0000256" key="1">
    <source>
        <dbReference type="SAM" id="Phobius"/>
    </source>
</evidence>
<dbReference type="PIRSF" id="PIRSF019083">
    <property type="entry name" value="UCP019083_VanZ"/>
    <property type="match status" value="1"/>
</dbReference>
<keyword evidence="1" id="KW-1133">Transmembrane helix</keyword>
<dbReference type="Pfam" id="PF04892">
    <property type="entry name" value="VanZ"/>
    <property type="match status" value="1"/>
</dbReference>
<reference evidence="3 4" key="1">
    <citation type="submission" date="2019-10" db="EMBL/GenBank/DDBJ databases">
        <title>Description of Paenibacillus pedi sp. nov.</title>
        <authorList>
            <person name="Carlier A."/>
            <person name="Qi S."/>
        </authorList>
    </citation>
    <scope>NUCLEOTIDE SEQUENCE [LARGE SCALE GENOMIC DNA]</scope>
    <source>
        <strain evidence="3 4">LMG 31457</strain>
    </source>
</reference>
<keyword evidence="1" id="KW-0472">Membrane</keyword>
<sequence>MTQSSSKLFFYVFTFAAVLWMAFIFLKSGQTYQQQSLRPLLETKLAGTALLNHFPHVAFTYDGQQITWQDPIGVIEFFIRKAGHISEFAILALLWIMALLCKPVRMIMALLTSSIISVLYAATDEWHQTFVEGRTGHAIDVAVDTIGVFLAVLLVLAIVWIGSAIRRRRRSC</sequence>
<comment type="caution">
    <text evidence="3">The sequence shown here is derived from an EMBL/GenBank/DDBJ whole genome shotgun (WGS) entry which is preliminary data.</text>
</comment>
<keyword evidence="4" id="KW-1185">Reference proteome</keyword>
<evidence type="ECO:0000259" key="2">
    <source>
        <dbReference type="Pfam" id="PF04892"/>
    </source>
</evidence>
<dbReference type="RefSeq" id="WP_171683700.1">
    <property type="nucleotide sequence ID" value="NZ_WHNZ01000022.1"/>
</dbReference>
<keyword evidence="1" id="KW-0812">Transmembrane</keyword>
<evidence type="ECO:0000313" key="4">
    <source>
        <dbReference type="Proteomes" id="UP000618579"/>
    </source>
</evidence>
<accession>A0ABX1ZQ36</accession>
<dbReference type="Proteomes" id="UP000618579">
    <property type="component" value="Unassembled WGS sequence"/>
</dbReference>
<dbReference type="InterPro" id="IPR016747">
    <property type="entry name" value="Phosphotransbutyrylase"/>
</dbReference>
<organism evidence="3 4">
    <name type="scientific">Paenibacillus planticolens</name>
    <dbReference type="NCBI Taxonomy" id="2654976"/>
    <lineage>
        <taxon>Bacteria</taxon>
        <taxon>Bacillati</taxon>
        <taxon>Bacillota</taxon>
        <taxon>Bacilli</taxon>
        <taxon>Bacillales</taxon>
        <taxon>Paenibacillaceae</taxon>
        <taxon>Paenibacillus</taxon>
    </lineage>
</organism>
<dbReference type="EMBL" id="WHNZ01000022">
    <property type="protein sequence ID" value="NOV00889.1"/>
    <property type="molecule type" value="Genomic_DNA"/>
</dbReference>